<reference evidence="1 2" key="1">
    <citation type="journal article" date="2019" name="Genome Biol. Evol.">
        <title>Insights into the evolution of the New World diploid cottons (Gossypium, subgenus Houzingenia) based on genome sequencing.</title>
        <authorList>
            <person name="Grover C.E."/>
            <person name="Arick M.A. 2nd"/>
            <person name="Thrash A."/>
            <person name="Conover J.L."/>
            <person name="Sanders W.S."/>
            <person name="Peterson D.G."/>
            <person name="Frelichowski J.E."/>
            <person name="Scheffler J.A."/>
            <person name="Scheffler B.E."/>
            <person name="Wendel J.F."/>
        </authorList>
    </citation>
    <scope>NUCLEOTIDE SEQUENCE [LARGE SCALE GENOMIC DNA]</scope>
    <source>
        <strain evidence="1">157</strain>
        <tissue evidence="1">Leaf</tissue>
    </source>
</reference>
<dbReference type="EMBL" id="JABEZX010000007">
    <property type="protein sequence ID" value="MBA0561250.1"/>
    <property type="molecule type" value="Genomic_DNA"/>
</dbReference>
<evidence type="ECO:0008006" key="3">
    <source>
        <dbReference type="Google" id="ProtNLM"/>
    </source>
</evidence>
<feature type="non-terminal residue" evidence="1">
    <location>
        <position position="1"/>
    </location>
</feature>
<dbReference type="AlphaFoldDB" id="A0A7J8M9J7"/>
<keyword evidence="2" id="KW-1185">Reference proteome</keyword>
<protein>
    <recommendedName>
        <fullName evidence="3">DUF4283 domain-containing protein</fullName>
    </recommendedName>
</protein>
<accession>A0A7J8M9J7</accession>
<evidence type="ECO:0000313" key="1">
    <source>
        <dbReference type="EMBL" id="MBA0561250.1"/>
    </source>
</evidence>
<name>A0A7J8M9J7_9ROSI</name>
<organism evidence="1 2">
    <name type="scientific">Gossypium lobatum</name>
    <dbReference type="NCBI Taxonomy" id="34289"/>
    <lineage>
        <taxon>Eukaryota</taxon>
        <taxon>Viridiplantae</taxon>
        <taxon>Streptophyta</taxon>
        <taxon>Embryophyta</taxon>
        <taxon>Tracheophyta</taxon>
        <taxon>Spermatophyta</taxon>
        <taxon>Magnoliopsida</taxon>
        <taxon>eudicotyledons</taxon>
        <taxon>Gunneridae</taxon>
        <taxon>Pentapetalae</taxon>
        <taxon>rosids</taxon>
        <taxon>malvids</taxon>
        <taxon>Malvales</taxon>
        <taxon>Malvaceae</taxon>
        <taxon>Malvoideae</taxon>
        <taxon>Gossypium</taxon>
    </lineage>
</organism>
<comment type="caution">
    <text evidence="1">The sequence shown here is derived from an EMBL/GenBank/DDBJ whole genome shotgun (WGS) entry which is preliminary data.</text>
</comment>
<gene>
    <name evidence="1" type="ORF">Golob_018095</name>
</gene>
<sequence length="232" mass="26644">MDRDRVINGSPWIFNNHILHLHVLKDDADPLEVSLLYTTFWVQIQSLPTGMILEAMARQFGDFIGTFLDYDAKAVAVGLRKFMQIQQRVADGMRHLIEGTTATNGDLNEILRKWNNVHQNELSAKLAGQHVLKECRPHICLFIESKLDVRRIERVRWKYDFQNGINVPANGSCGGLSLGWKSDCNVTHRSFNEAYVDVIIMNEENGIEPHFTSFYKTPDTRQISTSWDLLKL</sequence>
<dbReference type="Proteomes" id="UP000593572">
    <property type="component" value="Unassembled WGS sequence"/>
</dbReference>
<evidence type="ECO:0000313" key="2">
    <source>
        <dbReference type="Proteomes" id="UP000593572"/>
    </source>
</evidence>
<proteinExistence type="predicted"/>